<dbReference type="InterPro" id="IPR000631">
    <property type="entry name" value="CARKD"/>
</dbReference>
<dbReference type="NCBIfam" id="TIGR00196">
    <property type="entry name" value="yjeF_cterm"/>
    <property type="match status" value="1"/>
</dbReference>
<keyword evidence="1 6" id="KW-0547">Nucleotide-binding</keyword>
<evidence type="ECO:0000256" key="4">
    <source>
        <dbReference type="ARBA" id="ARBA00023027"/>
    </source>
</evidence>
<dbReference type="InterPro" id="IPR029056">
    <property type="entry name" value="Ribokinase-like"/>
</dbReference>
<sequence>MPHRSEPTLVTPAVLRDWPLPEPAGGKNARGSILVIGGSTETLGAVLLAAEGAMRAGAGKLQVATVASLAPFAAQALPEALVRALPETDDGAVSAAAADTVRDLAESAAAVLVGPGMADKEATQAFGERLLPHLSGPLVLDALGLACITADDSCLHHLDGRVVLTPNPTELGYALHASDEEVDGDPGGCALALAERSRAVVGLGGATSWVAAPDGRLWQDESGNAGLGVSGSGDVRAGITAGLLARGADPAQAAMWAAYLHGRAGSGWRRPSARRASSPGSCPGRYRGPWRRSCPEPSSVARTLTSHRRSVGREERGCMSTSLRRWRRSTRRCCGATPVSESSTRPSTRCSSPSPSSWAGTASTPR</sequence>
<keyword evidence="2 6" id="KW-0067">ATP-binding</keyword>
<evidence type="ECO:0000256" key="5">
    <source>
        <dbReference type="ARBA" id="ARBA00023239"/>
    </source>
</evidence>
<evidence type="ECO:0000313" key="10">
    <source>
        <dbReference type="Proteomes" id="UP001324287"/>
    </source>
</evidence>
<dbReference type="PANTHER" id="PTHR12592:SF0">
    <property type="entry name" value="ATP-DEPENDENT (S)-NAD(P)H-HYDRATE DEHYDRATASE"/>
    <property type="match status" value="1"/>
</dbReference>
<accession>A0ABZ1AY91</accession>
<keyword evidence="3 6" id="KW-0521">NADP</keyword>
<evidence type="ECO:0000256" key="3">
    <source>
        <dbReference type="ARBA" id="ARBA00022857"/>
    </source>
</evidence>
<comment type="subunit">
    <text evidence="6">Homotetramer.</text>
</comment>
<name>A0ABZ1AY91_9ACTN</name>
<feature type="region of interest" description="Disordered" evidence="7">
    <location>
        <begin position="328"/>
        <end position="366"/>
    </location>
</feature>
<keyword evidence="4 6" id="KW-0520">NAD</keyword>
<feature type="binding site" evidence="6">
    <location>
        <position position="45"/>
    </location>
    <ligand>
        <name>(6S)-NADPHX</name>
        <dbReference type="ChEBI" id="CHEBI:64076"/>
    </ligand>
</feature>
<evidence type="ECO:0000256" key="6">
    <source>
        <dbReference type="HAMAP-Rule" id="MF_01965"/>
    </source>
</evidence>
<dbReference type="CDD" id="cd01171">
    <property type="entry name" value="YXKO-related"/>
    <property type="match status" value="1"/>
</dbReference>
<feature type="compositionally biased region" description="Low complexity" evidence="7">
    <location>
        <begin position="265"/>
        <end position="281"/>
    </location>
</feature>
<dbReference type="Gene3D" id="3.40.1190.20">
    <property type="match status" value="1"/>
</dbReference>
<feature type="region of interest" description="Disordered" evidence="7">
    <location>
        <begin position="265"/>
        <end position="315"/>
    </location>
</feature>
<organism evidence="9 10">
    <name type="scientific">Blastococcus brunescens</name>
    <dbReference type="NCBI Taxonomy" id="1564165"/>
    <lineage>
        <taxon>Bacteria</taxon>
        <taxon>Bacillati</taxon>
        <taxon>Actinomycetota</taxon>
        <taxon>Actinomycetes</taxon>
        <taxon>Geodermatophilales</taxon>
        <taxon>Geodermatophilaceae</taxon>
        <taxon>Blastococcus</taxon>
    </lineage>
</organism>
<dbReference type="EMBL" id="CP141261">
    <property type="protein sequence ID" value="WRL63485.1"/>
    <property type="molecule type" value="Genomic_DNA"/>
</dbReference>
<comment type="similarity">
    <text evidence="6">Belongs to the NnrD/CARKD family.</text>
</comment>
<comment type="function">
    <text evidence="6">Catalyzes the dehydration of the S-form of NAD(P)HX at the expense of ADP, which is converted to AMP. Together with NAD(P)HX epimerase, which catalyzes the epimerization of the S- and R-forms, the enzyme allows the repair of both epimers of NAD(P)HX, a damaged form of NAD(P)H that is a result of enzymatic or heat-dependent hydration.</text>
</comment>
<dbReference type="EC" id="4.2.1.136" evidence="6"/>
<feature type="compositionally biased region" description="Low complexity" evidence="7">
    <location>
        <begin position="340"/>
        <end position="366"/>
    </location>
</feature>
<evidence type="ECO:0000256" key="7">
    <source>
        <dbReference type="SAM" id="MobiDB-lite"/>
    </source>
</evidence>
<dbReference type="PROSITE" id="PS51383">
    <property type="entry name" value="YJEF_C_3"/>
    <property type="match status" value="1"/>
</dbReference>
<dbReference type="Pfam" id="PF01256">
    <property type="entry name" value="Carb_kinase"/>
    <property type="match status" value="1"/>
</dbReference>
<keyword evidence="10" id="KW-1185">Reference proteome</keyword>
<comment type="catalytic activity">
    <reaction evidence="6">
        <text>(6S)-NADHX + ADP = AMP + phosphate + NADH + H(+)</text>
        <dbReference type="Rhea" id="RHEA:32223"/>
        <dbReference type="ChEBI" id="CHEBI:15378"/>
        <dbReference type="ChEBI" id="CHEBI:43474"/>
        <dbReference type="ChEBI" id="CHEBI:57945"/>
        <dbReference type="ChEBI" id="CHEBI:64074"/>
        <dbReference type="ChEBI" id="CHEBI:456215"/>
        <dbReference type="ChEBI" id="CHEBI:456216"/>
        <dbReference type="EC" id="4.2.1.136"/>
    </reaction>
</comment>
<feature type="binding site" evidence="6">
    <location>
        <position position="234"/>
    </location>
    <ligand>
        <name>(6S)-NADPHX</name>
        <dbReference type="ChEBI" id="CHEBI:64076"/>
    </ligand>
</feature>
<dbReference type="PANTHER" id="PTHR12592">
    <property type="entry name" value="ATP-DEPENDENT (S)-NAD(P)H-HYDRATE DEHYDRATASE FAMILY MEMBER"/>
    <property type="match status" value="1"/>
</dbReference>
<reference evidence="9 10" key="1">
    <citation type="submission" date="2023-12" db="EMBL/GenBank/DDBJ databases">
        <title>Blastococcus brunescens sp. nov., an actonobacterium isolated from sandstone collected in sahara desert.</title>
        <authorList>
            <person name="Gtari M."/>
            <person name="Ghodhbane F."/>
        </authorList>
    </citation>
    <scope>NUCLEOTIDE SEQUENCE [LARGE SCALE GENOMIC DNA]</scope>
    <source>
        <strain evidence="9 10">BMG 8361</strain>
    </source>
</reference>
<dbReference type="SUPFAM" id="SSF53613">
    <property type="entry name" value="Ribokinase-like"/>
    <property type="match status" value="1"/>
</dbReference>
<comment type="catalytic activity">
    <reaction evidence="6">
        <text>(6S)-NADPHX + ADP = AMP + phosphate + NADPH + H(+)</text>
        <dbReference type="Rhea" id="RHEA:32235"/>
        <dbReference type="ChEBI" id="CHEBI:15378"/>
        <dbReference type="ChEBI" id="CHEBI:43474"/>
        <dbReference type="ChEBI" id="CHEBI:57783"/>
        <dbReference type="ChEBI" id="CHEBI:64076"/>
        <dbReference type="ChEBI" id="CHEBI:456215"/>
        <dbReference type="ChEBI" id="CHEBI:456216"/>
        <dbReference type="EC" id="4.2.1.136"/>
    </reaction>
</comment>
<dbReference type="HAMAP" id="MF_01965">
    <property type="entry name" value="NADHX_dehydratase"/>
    <property type="match status" value="1"/>
</dbReference>
<dbReference type="Proteomes" id="UP001324287">
    <property type="component" value="Chromosome"/>
</dbReference>
<evidence type="ECO:0000256" key="2">
    <source>
        <dbReference type="ARBA" id="ARBA00022840"/>
    </source>
</evidence>
<protein>
    <recommendedName>
        <fullName evidence="6">ADP-dependent (S)-NAD(P)H-hydrate dehydratase</fullName>
        <ecNumber evidence="6">4.2.1.136</ecNumber>
    </recommendedName>
    <alternativeName>
        <fullName evidence="6">ADP-dependent NAD(P)HX dehydratase</fullName>
    </alternativeName>
</protein>
<evidence type="ECO:0000313" key="9">
    <source>
        <dbReference type="EMBL" id="WRL63485.1"/>
    </source>
</evidence>
<keyword evidence="5 6" id="KW-0456">Lyase</keyword>
<proteinExistence type="inferred from homology"/>
<evidence type="ECO:0000259" key="8">
    <source>
        <dbReference type="PROSITE" id="PS51383"/>
    </source>
</evidence>
<feature type="binding site" evidence="6">
    <location>
        <position position="233"/>
    </location>
    <ligand>
        <name>AMP</name>
        <dbReference type="ChEBI" id="CHEBI:456215"/>
    </ligand>
</feature>
<evidence type="ECO:0000256" key="1">
    <source>
        <dbReference type="ARBA" id="ARBA00022741"/>
    </source>
</evidence>
<comment type="caution">
    <text evidence="6">Lacks conserved residue(s) required for the propagation of feature annotation.</text>
</comment>
<feature type="binding site" evidence="6">
    <location>
        <position position="116"/>
    </location>
    <ligand>
        <name>(6S)-NADPHX</name>
        <dbReference type="ChEBI" id="CHEBI:64076"/>
    </ligand>
</feature>
<dbReference type="RefSeq" id="WP_324274820.1">
    <property type="nucleotide sequence ID" value="NZ_CP141261.1"/>
</dbReference>
<comment type="cofactor">
    <cofactor evidence="6">
        <name>Mg(2+)</name>
        <dbReference type="ChEBI" id="CHEBI:18420"/>
    </cofactor>
</comment>
<gene>
    <name evidence="6" type="primary">nnrD</name>
    <name evidence="9" type="ORF">U6N30_27850</name>
</gene>
<feature type="domain" description="YjeF C-terminal" evidence="8">
    <location>
        <begin position="10"/>
        <end position="293"/>
    </location>
</feature>